<dbReference type="InterPro" id="IPR017517">
    <property type="entry name" value="Maleyloyr_isom"/>
</dbReference>
<keyword evidence="3" id="KW-0413">Isomerase</keyword>
<comment type="caution">
    <text evidence="3">The sequence shown here is derived from an EMBL/GenBank/DDBJ whole genome shotgun (WGS) entry which is preliminary data.</text>
</comment>
<evidence type="ECO:0000313" key="4">
    <source>
        <dbReference type="Proteomes" id="UP000295258"/>
    </source>
</evidence>
<dbReference type="InterPro" id="IPR024344">
    <property type="entry name" value="MDMPI_metal-binding"/>
</dbReference>
<dbReference type="AlphaFoldDB" id="A0A4R4V9S6"/>
<dbReference type="PANTHER" id="PTHR40758:SF1">
    <property type="entry name" value="CONSERVED PROTEIN"/>
    <property type="match status" value="1"/>
</dbReference>
<accession>A0A4R4V9S6</accession>
<dbReference type="GO" id="GO:0046872">
    <property type="term" value="F:metal ion binding"/>
    <property type="evidence" value="ECO:0007669"/>
    <property type="project" value="InterPro"/>
</dbReference>
<evidence type="ECO:0000313" key="3">
    <source>
        <dbReference type="EMBL" id="TDD02069.1"/>
    </source>
</evidence>
<protein>
    <submittedName>
        <fullName evidence="3">Maleylpyruvate isomerase family mycothiol-dependent enzyme</fullName>
    </submittedName>
</protein>
<name>A0A4R4V9S6_9ACTN</name>
<feature type="domain" description="Mycothiol-dependent maleylpyruvate isomerase metal-binding" evidence="2">
    <location>
        <begin position="17"/>
        <end position="141"/>
    </location>
</feature>
<dbReference type="InterPro" id="IPR034660">
    <property type="entry name" value="DinB/YfiT-like"/>
</dbReference>
<dbReference type="NCBIfam" id="TIGR03083">
    <property type="entry name" value="maleylpyruvate isomerase family mycothiol-dependent enzyme"/>
    <property type="match status" value="1"/>
</dbReference>
<feature type="domain" description="MDMPI C-terminal" evidence="1">
    <location>
        <begin position="153"/>
        <end position="255"/>
    </location>
</feature>
<dbReference type="GO" id="GO:0005886">
    <property type="term" value="C:plasma membrane"/>
    <property type="evidence" value="ECO:0007669"/>
    <property type="project" value="TreeGrafter"/>
</dbReference>
<dbReference type="Gene3D" id="1.20.120.450">
    <property type="entry name" value="dinb family like domain"/>
    <property type="match status" value="1"/>
</dbReference>
<keyword evidence="4" id="KW-1185">Reference proteome</keyword>
<reference evidence="3 4" key="1">
    <citation type="submission" date="2019-03" db="EMBL/GenBank/DDBJ databases">
        <title>Draft genome sequences of novel Actinobacteria.</title>
        <authorList>
            <person name="Sahin N."/>
            <person name="Ay H."/>
            <person name="Saygin H."/>
        </authorList>
    </citation>
    <scope>NUCLEOTIDE SEQUENCE [LARGE SCALE GENOMIC DNA]</scope>
    <source>
        <strain evidence="3 4">KC310</strain>
    </source>
</reference>
<organism evidence="3 4">
    <name type="scientific">Nonomuraea deserti</name>
    <dbReference type="NCBI Taxonomy" id="1848322"/>
    <lineage>
        <taxon>Bacteria</taxon>
        <taxon>Bacillati</taxon>
        <taxon>Actinomycetota</taxon>
        <taxon>Actinomycetes</taxon>
        <taxon>Streptosporangiales</taxon>
        <taxon>Streptosporangiaceae</taxon>
        <taxon>Nonomuraea</taxon>
    </lineage>
</organism>
<dbReference type="GO" id="GO:0016853">
    <property type="term" value="F:isomerase activity"/>
    <property type="evidence" value="ECO:0007669"/>
    <property type="project" value="UniProtKB-KW"/>
</dbReference>
<dbReference type="Pfam" id="PF07398">
    <property type="entry name" value="MDMPI_C"/>
    <property type="match status" value="1"/>
</dbReference>
<dbReference type="SUPFAM" id="SSF109854">
    <property type="entry name" value="DinB/YfiT-like putative metalloenzymes"/>
    <property type="match status" value="1"/>
</dbReference>
<dbReference type="InterPro" id="IPR010872">
    <property type="entry name" value="MDMPI_C-term_domain"/>
</dbReference>
<dbReference type="EMBL" id="SMKO01000069">
    <property type="protein sequence ID" value="TDD02069.1"/>
    <property type="molecule type" value="Genomic_DNA"/>
</dbReference>
<evidence type="ECO:0000259" key="2">
    <source>
        <dbReference type="Pfam" id="PF11716"/>
    </source>
</evidence>
<dbReference type="PANTHER" id="PTHR40758">
    <property type="entry name" value="CONSERVED PROTEIN"/>
    <property type="match status" value="1"/>
</dbReference>
<sequence>MTRILEVQMDASAYLNAVVEQTRTFADWVDGRDATTPVPTCPKWTLADLVDHVGATQRMVAMLVGEQMTEPSKAYAGYVPGPTDSAQWRAWLTDAAAQAKRAFDSATDDTHVWDPSGAAAGVPFWSRRLFGEACVHRADAAAALGKRYELAPELAVAATEDWLDTMTSPGYWENRPGFAEAMRGNGQTLHFHATDAPGEWLARREPDKIALEHTHTKADVTVDGPATELLLVLSRRRPLNAATELEVHGDRALFDHWIGHMDWVTD</sequence>
<dbReference type="RefSeq" id="WP_132597554.1">
    <property type="nucleotide sequence ID" value="NZ_SMKO01000069.1"/>
</dbReference>
<dbReference type="Pfam" id="PF11716">
    <property type="entry name" value="MDMPI_N"/>
    <property type="match status" value="1"/>
</dbReference>
<dbReference type="Proteomes" id="UP000295258">
    <property type="component" value="Unassembled WGS sequence"/>
</dbReference>
<keyword evidence="3" id="KW-0670">Pyruvate</keyword>
<gene>
    <name evidence="3" type="ORF">E1292_24510</name>
</gene>
<proteinExistence type="predicted"/>
<evidence type="ECO:0000259" key="1">
    <source>
        <dbReference type="Pfam" id="PF07398"/>
    </source>
</evidence>